<evidence type="ECO:0000313" key="1">
    <source>
        <dbReference type="EMBL" id="CEL07681.1"/>
    </source>
</evidence>
<name>A0A0U5G6W2_ASPCI</name>
<dbReference type="EMBL" id="CDMC01000009">
    <property type="protein sequence ID" value="CEL07681.1"/>
    <property type="molecule type" value="Genomic_DNA"/>
</dbReference>
<protein>
    <submittedName>
        <fullName evidence="1">Uncharacterized protein</fullName>
    </submittedName>
</protein>
<keyword evidence="2" id="KW-1185">Reference proteome</keyword>
<gene>
    <name evidence="1" type="ORF">ASPCAL10837</name>
</gene>
<dbReference type="AlphaFoldDB" id="A0A0U5G6W2"/>
<accession>A0A0U5G6W2</accession>
<sequence length="70" mass="7901">MRLGPEELQMTKLPASPTMRVSRTLLKMCVREPTETTNSCHWSSVSPGTPKKTWDCMSPDCEDSIAYQPK</sequence>
<organism evidence="1 2">
    <name type="scientific">Aspergillus calidoustus</name>
    <dbReference type="NCBI Taxonomy" id="454130"/>
    <lineage>
        <taxon>Eukaryota</taxon>
        <taxon>Fungi</taxon>
        <taxon>Dikarya</taxon>
        <taxon>Ascomycota</taxon>
        <taxon>Pezizomycotina</taxon>
        <taxon>Eurotiomycetes</taxon>
        <taxon>Eurotiomycetidae</taxon>
        <taxon>Eurotiales</taxon>
        <taxon>Aspergillaceae</taxon>
        <taxon>Aspergillus</taxon>
        <taxon>Aspergillus subgen. Nidulantes</taxon>
    </lineage>
</organism>
<reference evidence="2" key="1">
    <citation type="journal article" date="2016" name="Genome Announc.">
        <title>Draft genome sequences of fungus Aspergillus calidoustus.</title>
        <authorList>
            <person name="Horn F."/>
            <person name="Linde J."/>
            <person name="Mattern D.J."/>
            <person name="Walther G."/>
            <person name="Guthke R."/>
            <person name="Scherlach K."/>
            <person name="Martin K."/>
            <person name="Brakhage A.A."/>
            <person name="Petzke L."/>
            <person name="Valiante V."/>
        </authorList>
    </citation>
    <scope>NUCLEOTIDE SEQUENCE [LARGE SCALE GENOMIC DNA]</scope>
    <source>
        <strain evidence="2">SF006504</strain>
    </source>
</reference>
<proteinExistence type="predicted"/>
<evidence type="ECO:0000313" key="2">
    <source>
        <dbReference type="Proteomes" id="UP000054771"/>
    </source>
</evidence>
<dbReference type="Proteomes" id="UP000054771">
    <property type="component" value="Unassembled WGS sequence"/>
</dbReference>